<keyword evidence="7" id="KW-1185">Reference proteome</keyword>
<evidence type="ECO:0000256" key="3">
    <source>
        <dbReference type="ARBA" id="ARBA00022833"/>
    </source>
</evidence>
<evidence type="ECO:0000313" key="6">
    <source>
        <dbReference type="EMBL" id="KAF2733616.1"/>
    </source>
</evidence>
<dbReference type="SUPFAM" id="SSF161219">
    <property type="entry name" value="CHY zinc finger-like"/>
    <property type="match status" value="1"/>
</dbReference>
<dbReference type="PROSITE" id="PS51266">
    <property type="entry name" value="ZF_CHY"/>
    <property type="match status" value="1"/>
</dbReference>
<dbReference type="GO" id="GO:0045041">
    <property type="term" value="P:protein import into mitochondrial intermembrane space"/>
    <property type="evidence" value="ECO:0007669"/>
    <property type="project" value="TreeGrafter"/>
</dbReference>
<dbReference type="InterPro" id="IPR008913">
    <property type="entry name" value="Znf_CHY"/>
</dbReference>
<dbReference type="InterPro" id="IPR037274">
    <property type="entry name" value="Znf_CHY_sf"/>
</dbReference>
<evidence type="ECO:0000256" key="4">
    <source>
        <dbReference type="PROSITE-ProRule" id="PRU00601"/>
    </source>
</evidence>
<keyword evidence="1" id="KW-0479">Metal-binding</keyword>
<reference evidence="6" key="1">
    <citation type="journal article" date="2020" name="Stud. Mycol.">
        <title>101 Dothideomycetes genomes: a test case for predicting lifestyles and emergence of pathogens.</title>
        <authorList>
            <person name="Haridas S."/>
            <person name="Albert R."/>
            <person name="Binder M."/>
            <person name="Bloem J."/>
            <person name="Labutti K."/>
            <person name="Salamov A."/>
            <person name="Andreopoulos B."/>
            <person name="Baker S."/>
            <person name="Barry K."/>
            <person name="Bills G."/>
            <person name="Bluhm B."/>
            <person name="Cannon C."/>
            <person name="Castanera R."/>
            <person name="Culley D."/>
            <person name="Daum C."/>
            <person name="Ezra D."/>
            <person name="Gonzalez J."/>
            <person name="Henrissat B."/>
            <person name="Kuo A."/>
            <person name="Liang C."/>
            <person name="Lipzen A."/>
            <person name="Lutzoni F."/>
            <person name="Magnuson J."/>
            <person name="Mondo S."/>
            <person name="Nolan M."/>
            <person name="Ohm R."/>
            <person name="Pangilinan J."/>
            <person name="Park H.-J."/>
            <person name="Ramirez L."/>
            <person name="Alfaro M."/>
            <person name="Sun H."/>
            <person name="Tritt A."/>
            <person name="Yoshinaga Y."/>
            <person name="Zwiers L.-H."/>
            <person name="Turgeon B."/>
            <person name="Goodwin S."/>
            <person name="Spatafora J."/>
            <person name="Crous P."/>
            <person name="Grigoriev I."/>
        </authorList>
    </citation>
    <scope>NUCLEOTIDE SEQUENCE</scope>
    <source>
        <strain evidence="6">CBS 125425</strain>
    </source>
</reference>
<dbReference type="Pfam" id="PF05495">
    <property type="entry name" value="zf-CHY"/>
    <property type="match status" value="1"/>
</dbReference>
<evidence type="ECO:0000259" key="5">
    <source>
        <dbReference type="PROSITE" id="PS51266"/>
    </source>
</evidence>
<evidence type="ECO:0000313" key="7">
    <source>
        <dbReference type="Proteomes" id="UP000799444"/>
    </source>
</evidence>
<dbReference type="PANTHER" id="PTHR28082:SF1">
    <property type="entry name" value="HELPER OF TIM PROTEIN 13"/>
    <property type="match status" value="1"/>
</dbReference>
<organism evidence="6 7">
    <name type="scientific">Polyplosphaeria fusca</name>
    <dbReference type="NCBI Taxonomy" id="682080"/>
    <lineage>
        <taxon>Eukaryota</taxon>
        <taxon>Fungi</taxon>
        <taxon>Dikarya</taxon>
        <taxon>Ascomycota</taxon>
        <taxon>Pezizomycotina</taxon>
        <taxon>Dothideomycetes</taxon>
        <taxon>Pleosporomycetidae</taxon>
        <taxon>Pleosporales</taxon>
        <taxon>Tetraplosphaeriaceae</taxon>
        <taxon>Polyplosphaeria</taxon>
    </lineage>
</organism>
<proteinExistence type="predicted"/>
<protein>
    <submittedName>
        <fullName evidence="6">Zinc finger CHY domain-containing protein</fullName>
    </submittedName>
</protein>
<dbReference type="AlphaFoldDB" id="A0A9P4QYY3"/>
<keyword evidence="3" id="KW-0862">Zinc</keyword>
<accession>A0A9P4QYY3</accession>
<sequence>MTTPKSLGTPSVYGVSVSPTTQCLHWHSPLDVIAIKHFCCRNFYACISCHDAIETHKSDIWPKTHRSEPAVLCGVCKHVLTVDEYMQSGSRCTSCGQGFNPGCKGHWGLYFELEEICKIEGHRR</sequence>
<dbReference type="OrthoDB" id="411372at2759"/>
<dbReference type="GO" id="GO:0008270">
    <property type="term" value="F:zinc ion binding"/>
    <property type="evidence" value="ECO:0007669"/>
    <property type="project" value="UniProtKB-KW"/>
</dbReference>
<comment type="caution">
    <text evidence="6">The sequence shown here is derived from an EMBL/GenBank/DDBJ whole genome shotgun (WGS) entry which is preliminary data.</text>
</comment>
<evidence type="ECO:0000256" key="2">
    <source>
        <dbReference type="ARBA" id="ARBA00022771"/>
    </source>
</evidence>
<dbReference type="InterPro" id="IPR016694">
    <property type="entry name" value="UCP017292"/>
</dbReference>
<keyword evidence="2 4" id="KW-0863">Zinc-finger</keyword>
<dbReference type="InterPro" id="IPR052604">
    <property type="entry name" value="Mito_Tim_assembly_helper"/>
</dbReference>
<gene>
    <name evidence="6" type="ORF">EJ04DRAFT_495016</name>
</gene>
<dbReference type="PANTHER" id="PTHR28082">
    <property type="entry name" value="ZINC FINGER PROTEIN"/>
    <property type="match status" value="1"/>
</dbReference>
<feature type="domain" description="CHY-type" evidence="5">
    <location>
        <begin position="16"/>
        <end position="97"/>
    </location>
</feature>
<dbReference type="EMBL" id="ML996159">
    <property type="protein sequence ID" value="KAF2733616.1"/>
    <property type="molecule type" value="Genomic_DNA"/>
</dbReference>
<dbReference type="PIRSF" id="PIRSF017292">
    <property type="entry name" value="UCP017292_Znf_CHY"/>
    <property type="match status" value="1"/>
</dbReference>
<dbReference type="GO" id="GO:0005758">
    <property type="term" value="C:mitochondrial intermembrane space"/>
    <property type="evidence" value="ECO:0007669"/>
    <property type="project" value="TreeGrafter"/>
</dbReference>
<evidence type="ECO:0000256" key="1">
    <source>
        <dbReference type="ARBA" id="ARBA00022723"/>
    </source>
</evidence>
<name>A0A9P4QYY3_9PLEO</name>
<dbReference type="Proteomes" id="UP000799444">
    <property type="component" value="Unassembled WGS sequence"/>
</dbReference>